<dbReference type="Proteomes" id="UP001501570">
    <property type="component" value="Unassembled WGS sequence"/>
</dbReference>
<evidence type="ECO:0000259" key="2">
    <source>
        <dbReference type="Pfam" id="PF14028"/>
    </source>
</evidence>
<dbReference type="Pfam" id="PF14028">
    <property type="entry name" value="Lant_dehydr_C"/>
    <property type="match status" value="1"/>
</dbReference>
<feature type="domain" description="Lantibiotic dehydratase N-terminal" evidence="1">
    <location>
        <begin position="250"/>
        <end position="626"/>
    </location>
</feature>
<sequence length="915" mass="99949">MIPAAGAALIRVAAYPTNLVLPTWPDLTSDQPEQWRDWLGAAWQLPGFAGAVTGAAPQLARQIDRAVAGEPVPPPRLRRLVESVVRYLLRWTTRATPFGTFAGVAPVQFGARATVRVGAAHRAVARPDGEFIAEHTARAEQDLAMLRTVAVVTNSLGYQRGGRWVLPCARADGDRRFDVEIRLTGPVRTVIQAAGCPVGFADLAGRIARPAGLAEAERLLADLVRIGVLLSALRPAMTVTDLAGYTADHHALPDAGGQVAVDLRVEVAVTLPPAVLREAGRAASTLVAVAPQLRGWAEYHHAFIERWGPAAAVPVREVLNVLGFPAGYRGSSRRAPVMFTARDRLLGQLAQQSALNGSTEVVLDDELIGRLRGADDRPPIPHTELRFTLAAETPQDLDRGAFTLTVISGSRHAGVAAARFLHLLTPAELASFQRVYQHLPTALCEADTLQLSGPPLDARLTAVARAPELLPVLPLGEFHPQPTWTVEDLAVTGDGRRLWLVSRTTGRPVEPLLFNSVLLPTLQQPLMRFLTEIWTAWTAPCARFDWGHAAGLPFLPRVRRGRAILHPARWIIDRAALPARAVAWQQWRDAWQRYRQQHRLPQQVLVGDDDVRLRLDLNDNAHLAVLRDQLDRNARTVITEAPGPAGWIGGRPAELLLTLTHTTPAAQPARPARTACTLQHRPGPLSPWLEAHLYGRLDDILTDLANRPDDHLPAGWWFLRYPDPEPHLRLRIPVGVLGRFAETAGRLDSWVQNLHDDAVAHDYTLDTYRPETRHGAGATLAAAHAVFAADSHATLRRLTGDRQAATAAGMITIADGFTGSGLRWLAAHVPQRTGPRLNPAQLNLARIPIRDDRLAAALASYRALAQRDGLDTDEILADLLHLHHARMIGVDTASEQHCLRLARTIAHTTHARQTP</sequence>
<dbReference type="NCBIfam" id="TIGR03891">
    <property type="entry name" value="thiopep_ocin"/>
    <property type="match status" value="1"/>
</dbReference>
<keyword evidence="4" id="KW-1185">Reference proteome</keyword>
<evidence type="ECO:0000313" key="3">
    <source>
        <dbReference type="EMBL" id="GAA5200796.1"/>
    </source>
</evidence>
<protein>
    <submittedName>
        <fullName evidence="3">Lantibiotic dehydratase</fullName>
    </submittedName>
</protein>
<evidence type="ECO:0000259" key="1">
    <source>
        <dbReference type="Pfam" id="PF04738"/>
    </source>
</evidence>
<dbReference type="InterPro" id="IPR023809">
    <property type="entry name" value="Thiopep_bacteriocin_synth_dom"/>
</dbReference>
<feature type="domain" description="Lantibiotic dehydratase N-terminal" evidence="1">
    <location>
        <begin position="46"/>
        <end position="248"/>
    </location>
</feature>
<evidence type="ECO:0000313" key="4">
    <source>
        <dbReference type="Proteomes" id="UP001501570"/>
    </source>
</evidence>
<dbReference type="RefSeq" id="WP_345638693.1">
    <property type="nucleotide sequence ID" value="NZ_BAABJQ010000045.1"/>
</dbReference>
<dbReference type="InterPro" id="IPR006827">
    <property type="entry name" value="Lant_deHydtase_N"/>
</dbReference>
<gene>
    <name evidence="3" type="ORF">GCM10023322_79480</name>
</gene>
<organism evidence="3 4">
    <name type="scientific">Rugosimonospora acidiphila</name>
    <dbReference type="NCBI Taxonomy" id="556531"/>
    <lineage>
        <taxon>Bacteria</taxon>
        <taxon>Bacillati</taxon>
        <taxon>Actinomycetota</taxon>
        <taxon>Actinomycetes</taxon>
        <taxon>Micromonosporales</taxon>
        <taxon>Micromonosporaceae</taxon>
        <taxon>Rugosimonospora</taxon>
    </lineage>
</organism>
<proteinExistence type="predicted"/>
<dbReference type="EMBL" id="BAABJQ010000045">
    <property type="protein sequence ID" value="GAA5200796.1"/>
    <property type="molecule type" value="Genomic_DNA"/>
</dbReference>
<dbReference type="Pfam" id="PF04738">
    <property type="entry name" value="Lant_dehydr_N"/>
    <property type="match status" value="2"/>
</dbReference>
<name>A0ABP9SQH3_9ACTN</name>
<accession>A0ABP9SQH3</accession>
<feature type="domain" description="Thiopeptide-type bacteriocin biosynthesis" evidence="2">
    <location>
        <begin position="688"/>
        <end position="903"/>
    </location>
</feature>
<comment type="caution">
    <text evidence="3">The sequence shown here is derived from an EMBL/GenBank/DDBJ whole genome shotgun (WGS) entry which is preliminary data.</text>
</comment>
<reference evidence="4" key="1">
    <citation type="journal article" date="2019" name="Int. J. Syst. Evol. Microbiol.">
        <title>The Global Catalogue of Microorganisms (GCM) 10K type strain sequencing project: providing services to taxonomists for standard genome sequencing and annotation.</title>
        <authorList>
            <consortium name="The Broad Institute Genomics Platform"/>
            <consortium name="The Broad Institute Genome Sequencing Center for Infectious Disease"/>
            <person name="Wu L."/>
            <person name="Ma J."/>
        </authorList>
    </citation>
    <scope>NUCLEOTIDE SEQUENCE [LARGE SCALE GENOMIC DNA]</scope>
    <source>
        <strain evidence="4">JCM 18304</strain>
    </source>
</reference>